<proteinExistence type="predicted"/>
<dbReference type="EMBL" id="NIDF01000019">
    <property type="protein sequence ID" value="TYJ56843.1"/>
    <property type="molecule type" value="Genomic_DNA"/>
</dbReference>
<keyword evidence="2" id="KW-1185">Reference proteome</keyword>
<dbReference type="Proteomes" id="UP000322245">
    <property type="component" value="Unassembled WGS sequence"/>
</dbReference>
<evidence type="ECO:0000313" key="2">
    <source>
        <dbReference type="Proteomes" id="UP000322245"/>
    </source>
</evidence>
<accession>A0A5D3B3Y1</accession>
<gene>
    <name evidence="1" type="ORF">B9479_002453</name>
</gene>
<dbReference type="AlphaFoldDB" id="A0A5D3B3Y1"/>
<sequence length="146" mass="16739">MITVAHERTWSELAPSRHFSQGSTHQSQGVTILRNSDVFFKDRNLSPHPDSTVFIMSNIDFDADKKNLSRKTIVFLRDVEGATNDQYSKSADTASRMNQDIFDGLERTEDGWLDEAFANKDPEVLVRQEKDLLSSLRETHDDYKSE</sequence>
<evidence type="ECO:0000313" key="1">
    <source>
        <dbReference type="EMBL" id="TYJ56843.1"/>
    </source>
</evidence>
<name>A0A5D3B3Y1_9TREE</name>
<protein>
    <submittedName>
        <fullName evidence="1">Uncharacterized protein</fullName>
    </submittedName>
</protein>
<comment type="caution">
    <text evidence="1">The sequence shown here is derived from an EMBL/GenBank/DDBJ whole genome shotgun (WGS) entry which is preliminary data.</text>
</comment>
<organism evidence="1 2">
    <name type="scientific">Cryptococcus floricola</name>
    <dbReference type="NCBI Taxonomy" id="2591691"/>
    <lineage>
        <taxon>Eukaryota</taxon>
        <taxon>Fungi</taxon>
        <taxon>Dikarya</taxon>
        <taxon>Basidiomycota</taxon>
        <taxon>Agaricomycotina</taxon>
        <taxon>Tremellomycetes</taxon>
        <taxon>Tremellales</taxon>
        <taxon>Cryptococcaceae</taxon>
        <taxon>Cryptococcus</taxon>
    </lineage>
</organism>
<reference evidence="1 2" key="1">
    <citation type="submission" date="2017-05" db="EMBL/GenBank/DDBJ databases">
        <title>The Genome Sequence of Tsuchiyaea wingfieldii DSM 27421.</title>
        <authorList>
            <person name="Cuomo C."/>
            <person name="Passer A."/>
            <person name="Billmyre B."/>
            <person name="Heitman J."/>
        </authorList>
    </citation>
    <scope>NUCLEOTIDE SEQUENCE [LARGE SCALE GENOMIC DNA]</scope>
    <source>
        <strain evidence="1 2">DSM 27421</strain>
    </source>
</reference>